<name>A0A099NL60_PICKU</name>
<evidence type="ECO:0000313" key="1">
    <source>
        <dbReference type="EMBL" id="KGK32682.1"/>
    </source>
</evidence>
<gene>
    <name evidence="1" type="ORF">JL09_g6711</name>
</gene>
<sequence>MSSPISSNNLMNFSANSVH</sequence>
<dbReference type="Proteomes" id="UP000029867">
    <property type="component" value="Unassembled WGS sequence"/>
</dbReference>
<dbReference type="EMBL" id="JQFK01001974">
    <property type="protein sequence ID" value="KGK32682.1"/>
    <property type="molecule type" value="Genomic_DNA"/>
</dbReference>
<evidence type="ECO:0000313" key="2">
    <source>
        <dbReference type="Proteomes" id="UP000029867"/>
    </source>
</evidence>
<proteinExistence type="predicted"/>
<reference evidence="2" key="1">
    <citation type="journal article" date="2014" name="Microb. Cell Fact.">
        <title>Exploiting Issatchenkia orientalis SD108 for succinic acid production.</title>
        <authorList>
            <person name="Xiao H."/>
            <person name="Shao Z."/>
            <person name="Jiang Y."/>
            <person name="Dole S."/>
            <person name="Zhao H."/>
        </authorList>
    </citation>
    <scope>NUCLEOTIDE SEQUENCE [LARGE SCALE GENOMIC DNA]</scope>
    <source>
        <strain evidence="2">SD108</strain>
    </source>
</reference>
<protein>
    <submittedName>
        <fullName evidence="1">Uncharacterized protein</fullName>
    </submittedName>
</protein>
<dbReference type="HOGENOM" id="CLU_3429986_0_0_1"/>
<comment type="caution">
    <text evidence="1">The sequence shown here is derived from an EMBL/GenBank/DDBJ whole genome shotgun (WGS) entry which is preliminary data.</text>
</comment>
<organism evidence="1 2">
    <name type="scientific">Pichia kudriavzevii</name>
    <name type="common">Yeast</name>
    <name type="synonym">Issatchenkia orientalis</name>
    <dbReference type="NCBI Taxonomy" id="4909"/>
    <lineage>
        <taxon>Eukaryota</taxon>
        <taxon>Fungi</taxon>
        <taxon>Dikarya</taxon>
        <taxon>Ascomycota</taxon>
        <taxon>Saccharomycotina</taxon>
        <taxon>Pichiomycetes</taxon>
        <taxon>Pichiales</taxon>
        <taxon>Pichiaceae</taxon>
        <taxon>Pichia</taxon>
    </lineage>
</organism>
<accession>A0A099NL60</accession>
<dbReference type="AlphaFoldDB" id="A0A099NL60"/>